<proteinExistence type="predicted"/>
<evidence type="ECO:0000313" key="1">
    <source>
        <dbReference type="EMBL" id="CDW36708.1"/>
    </source>
</evidence>
<accession>A0A0K2UEN9</accession>
<dbReference type="AlphaFoldDB" id="A0A0K2UEN9"/>
<dbReference type="EMBL" id="HACA01019347">
    <property type="protein sequence ID" value="CDW36708.1"/>
    <property type="molecule type" value="Transcribed_RNA"/>
</dbReference>
<name>A0A0K2UEN9_LEPSM</name>
<protein>
    <submittedName>
        <fullName evidence="1">Uncharacterized protein</fullName>
    </submittedName>
</protein>
<organism evidence="1">
    <name type="scientific">Lepeophtheirus salmonis</name>
    <name type="common">Salmon louse</name>
    <name type="synonym">Caligus salmonis</name>
    <dbReference type="NCBI Taxonomy" id="72036"/>
    <lineage>
        <taxon>Eukaryota</taxon>
        <taxon>Metazoa</taxon>
        <taxon>Ecdysozoa</taxon>
        <taxon>Arthropoda</taxon>
        <taxon>Crustacea</taxon>
        <taxon>Multicrustacea</taxon>
        <taxon>Hexanauplia</taxon>
        <taxon>Copepoda</taxon>
        <taxon>Siphonostomatoida</taxon>
        <taxon>Caligidae</taxon>
        <taxon>Lepeophtheirus</taxon>
    </lineage>
</organism>
<reference evidence="1" key="1">
    <citation type="submission" date="2014-05" db="EMBL/GenBank/DDBJ databases">
        <authorList>
            <person name="Chronopoulou M."/>
        </authorList>
    </citation>
    <scope>NUCLEOTIDE SEQUENCE</scope>
    <source>
        <tissue evidence="1">Whole organism</tissue>
    </source>
</reference>
<sequence>MFVLSGVNVGISELEVSKFILRVELRAGRITVSSSIVTSIRCRVVSRIWSSISDGFWFFSLVLSILYDRYIMIRCSVGCKVWCYVRSRCIS</sequence>